<feature type="domain" description="Endonuclease/exonuclease/phosphatase" evidence="1">
    <location>
        <begin position="5"/>
        <end position="235"/>
    </location>
</feature>
<gene>
    <name evidence="2" type="ORF">GCM10023172_23260</name>
</gene>
<name>A0ABP8QFQ9_9BACT</name>
<reference evidence="3" key="1">
    <citation type="journal article" date="2019" name="Int. J. Syst. Evol. Microbiol.">
        <title>The Global Catalogue of Microorganisms (GCM) 10K type strain sequencing project: providing services to taxonomists for standard genome sequencing and annotation.</title>
        <authorList>
            <consortium name="The Broad Institute Genomics Platform"/>
            <consortium name="The Broad Institute Genome Sequencing Center for Infectious Disease"/>
            <person name="Wu L."/>
            <person name="Ma J."/>
        </authorList>
    </citation>
    <scope>NUCLEOTIDE SEQUENCE [LARGE SCALE GENOMIC DNA]</scope>
    <source>
        <strain evidence="3">JCM 17841</strain>
    </source>
</reference>
<accession>A0ABP8QFQ9</accession>
<protein>
    <recommendedName>
        <fullName evidence="1">Endonuclease/exonuclease/phosphatase domain-containing protein</fullName>
    </recommendedName>
</protein>
<proteinExistence type="predicted"/>
<dbReference type="SUPFAM" id="SSF56219">
    <property type="entry name" value="DNase I-like"/>
    <property type="match status" value="1"/>
</dbReference>
<dbReference type="Proteomes" id="UP001501243">
    <property type="component" value="Unassembled WGS sequence"/>
</dbReference>
<evidence type="ECO:0000259" key="1">
    <source>
        <dbReference type="Pfam" id="PF03372"/>
    </source>
</evidence>
<organism evidence="2 3">
    <name type="scientific">Hymenobacter ginsengisoli</name>
    <dbReference type="NCBI Taxonomy" id="1051626"/>
    <lineage>
        <taxon>Bacteria</taxon>
        <taxon>Pseudomonadati</taxon>
        <taxon>Bacteroidota</taxon>
        <taxon>Cytophagia</taxon>
        <taxon>Cytophagales</taxon>
        <taxon>Hymenobacteraceae</taxon>
        <taxon>Hymenobacter</taxon>
    </lineage>
</organism>
<dbReference type="Pfam" id="PF03372">
    <property type="entry name" value="Exo_endo_phos"/>
    <property type="match status" value="1"/>
</dbReference>
<dbReference type="InterPro" id="IPR005135">
    <property type="entry name" value="Endo/exonuclease/phosphatase"/>
</dbReference>
<evidence type="ECO:0000313" key="2">
    <source>
        <dbReference type="EMBL" id="GAA4501432.1"/>
    </source>
</evidence>
<keyword evidence="3" id="KW-1185">Reference proteome</keyword>
<comment type="caution">
    <text evidence="2">The sequence shown here is derived from an EMBL/GenBank/DDBJ whole genome shotgun (WGS) entry which is preliminary data.</text>
</comment>
<dbReference type="EMBL" id="BAABGQ010000006">
    <property type="protein sequence ID" value="GAA4501432.1"/>
    <property type="molecule type" value="Genomic_DNA"/>
</dbReference>
<dbReference type="RefSeq" id="WP_208133110.1">
    <property type="nucleotide sequence ID" value="NZ_BAABGQ010000006.1"/>
</dbReference>
<sequence length="272" mass="30150">MLRILQWNMGGSPHARPPKPHPNAPGCAGALTEWLLEYEPAIVALQEVTDELLALVKMAPYEIQRGPLGFAVLVRRQLYQTVKNYDLRQRVQVVQLDGVSRALASLIVFNVHLPVLHKDEDDRRDGNYLFARDIVREVVDAPTREGIIVGDFNLPPYDAFIVGRAGLAANRDLAHARASRSTAEPAFYNASWTIFGGAAGAAGTYYRASVPHGPWQVPDQLLLSPRLLEGRQFQVQVLTRLTRLPGYKVCTSGGRPSKQHTSDHLPVLLTIH</sequence>
<dbReference type="Gene3D" id="3.60.10.10">
    <property type="entry name" value="Endonuclease/exonuclease/phosphatase"/>
    <property type="match status" value="1"/>
</dbReference>
<evidence type="ECO:0000313" key="3">
    <source>
        <dbReference type="Proteomes" id="UP001501243"/>
    </source>
</evidence>
<dbReference type="InterPro" id="IPR036691">
    <property type="entry name" value="Endo/exonu/phosph_ase_sf"/>
</dbReference>